<reference evidence="1" key="3">
    <citation type="submission" date="2025-09" db="UniProtKB">
        <authorList>
            <consortium name="Ensembl"/>
        </authorList>
    </citation>
    <scope>IDENTIFICATION</scope>
</reference>
<dbReference type="Ensembl" id="ENSMMDT00005020627.1">
    <property type="protein sequence ID" value="ENSMMDP00005020152.1"/>
    <property type="gene ID" value="ENSMMDG00005009940.1"/>
</dbReference>
<reference evidence="1" key="2">
    <citation type="submission" date="2025-08" db="UniProtKB">
        <authorList>
            <consortium name="Ensembl"/>
        </authorList>
    </citation>
    <scope>IDENTIFICATION</scope>
</reference>
<dbReference type="PANTHER" id="PTHR22796">
    <property type="entry name" value="URG4-RELATED"/>
    <property type="match status" value="1"/>
</dbReference>
<sequence>MESAFKASVDEAVYNKTAIDLAGEMKSSFPPFTGNKVNLEKHILQSLAEEEDFDKYMMYIQHPRKLVESFIKKAVKEYISTQQDKVDSILKKNVTSTMQLLSRAVHSATEKVRSQRGNTDMWMGEFSRLLKDHLKFNTNCLQNFSDIDNFDFLKEELDKGLETVSEKMGSLSVHRMEEFSVRPDEILIDQLCSSCWAQCPFCNAICTNTLEDHSPDDHCVPFHRPYGISGWHYRGTVEFSINFCSTSVASDHHFYPHYNSEQSIPFKLYRTAGPKYAHWSITPDESKLIYWKWFVCRFQKELEEHHGLKFQNRGEIPSEWKSHTKEEAIKSLENM</sequence>
<keyword evidence="2" id="KW-1185">Reference proteome</keyword>
<evidence type="ECO:0008006" key="3">
    <source>
        <dbReference type="Google" id="ProtNLM"/>
    </source>
</evidence>
<protein>
    <recommendedName>
        <fullName evidence="3">Interferon-induced very large GTPase 1</fullName>
    </recommendedName>
</protein>
<accession>A0A667XY11</accession>
<reference evidence="1" key="1">
    <citation type="submission" date="2019-06" db="EMBL/GenBank/DDBJ databases">
        <authorList>
            <consortium name="Wellcome Sanger Institute Data Sharing"/>
        </authorList>
    </citation>
    <scope>NUCLEOTIDE SEQUENCE [LARGE SCALE GENOMIC DNA]</scope>
</reference>
<organism evidence="1 2">
    <name type="scientific">Myripristis murdjan</name>
    <name type="common">pinecone soldierfish</name>
    <dbReference type="NCBI Taxonomy" id="586833"/>
    <lineage>
        <taxon>Eukaryota</taxon>
        <taxon>Metazoa</taxon>
        <taxon>Chordata</taxon>
        <taxon>Craniata</taxon>
        <taxon>Vertebrata</taxon>
        <taxon>Euteleostomi</taxon>
        <taxon>Actinopterygii</taxon>
        <taxon>Neopterygii</taxon>
        <taxon>Teleostei</taxon>
        <taxon>Neoteleostei</taxon>
        <taxon>Acanthomorphata</taxon>
        <taxon>Holocentriformes</taxon>
        <taxon>Holocentridae</taxon>
        <taxon>Myripristis</taxon>
    </lineage>
</organism>
<proteinExistence type="predicted"/>
<evidence type="ECO:0000313" key="1">
    <source>
        <dbReference type="Ensembl" id="ENSMMDP00005020152.1"/>
    </source>
</evidence>
<dbReference type="PANTHER" id="PTHR22796:SF6">
    <property type="entry name" value="INTERFERON-INDUCED VERY LARGE GTPASE 1-RELATED"/>
    <property type="match status" value="1"/>
</dbReference>
<dbReference type="InParanoid" id="A0A667XY11"/>
<dbReference type="Proteomes" id="UP000472263">
    <property type="component" value="Chromosome 8"/>
</dbReference>
<evidence type="ECO:0000313" key="2">
    <source>
        <dbReference type="Proteomes" id="UP000472263"/>
    </source>
</evidence>
<name>A0A667XY11_9TELE</name>
<dbReference type="GeneTree" id="ENSGT00940000154393"/>
<dbReference type="AlphaFoldDB" id="A0A667XY11"/>